<dbReference type="InterPro" id="IPR008974">
    <property type="entry name" value="TRAF-like"/>
</dbReference>
<evidence type="ECO:0000313" key="5">
    <source>
        <dbReference type="EMBL" id="TVU42615.1"/>
    </source>
</evidence>
<evidence type="ECO:0000256" key="1">
    <source>
        <dbReference type="ARBA" id="ARBA00004906"/>
    </source>
</evidence>
<keyword evidence="6" id="KW-1185">Reference proteome</keyword>
<dbReference type="Gene3D" id="2.60.210.10">
    <property type="entry name" value="Apoptosis, Tumor Necrosis Factor Receptor Associated Protein 2, Chain A"/>
    <property type="match status" value="1"/>
</dbReference>
<dbReference type="PROSITE" id="PS50144">
    <property type="entry name" value="MATH"/>
    <property type="match status" value="1"/>
</dbReference>
<dbReference type="PANTHER" id="PTHR26379">
    <property type="entry name" value="BTB/POZ AND MATH DOMAIN-CONTAINING PROTEIN 1"/>
    <property type="match status" value="1"/>
</dbReference>
<dbReference type="GO" id="GO:0016567">
    <property type="term" value="P:protein ubiquitination"/>
    <property type="evidence" value="ECO:0007669"/>
    <property type="project" value="InterPro"/>
</dbReference>
<feature type="non-terminal residue" evidence="5">
    <location>
        <position position="1"/>
    </location>
</feature>
<dbReference type="Proteomes" id="UP000324897">
    <property type="component" value="Unassembled WGS sequence"/>
</dbReference>
<dbReference type="Pfam" id="PF24570">
    <property type="entry name" value="BACK_BPM_SPOP"/>
    <property type="match status" value="1"/>
</dbReference>
<dbReference type="Gene3D" id="1.25.40.420">
    <property type="match status" value="1"/>
</dbReference>
<dbReference type="InterPro" id="IPR056423">
    <property type="entry name" value="BACK_BPM_SPOP"/>
</dbReference>
<dbReference type="Pfam" id="PF22486">
    <property type="entry name" value="MATH_2"/>
    <property type="match status" value="1"/>
</dbReference>
<proteinExistence type="inferred from homology"/>
<protein>
    <recommendedName>
        <fullName evidence="7">BTB domain-containing protein</fullName>
    </recommendedName>
</protein>
<sequence>MGLNKSSLRALSPQITVDSSRGVHMFEVVNYSQHRNLGVHSFIRSSAFHVGGCAWSIRFYPDGENTKAENEGCVTVGVELMTQDAVVTASYDMALIDSATGARYSPLEGCKVDFDTHSSAEKFVQCRIYSQFMKKSDLEASIYLRDDRLVIECTLRVIKVTRLVSEGMPVEAEIVMPPSDLPEHLGSLLKEGMGTDVTFDIQGKSFPAHRMLLAARSLVFKAELLGPMKEGRADRIAIHEIQPEVFEALLHFVYTDSLPSMDDGKGGGINLVGDLLVAADRYAMDRLKLVCERTLSRSLTVDNVSAVLVLANRHNCTALKDACVEFVNSDRIMDDVTRTQGYAGLKSDHPYVLIELFEKIN</sequence>
<accession>A0A5J9W3X1</accession>
<dbReference type="InterPro" id="IPR011333">
    <property type="entry name" value="SKP1/BTB/POZ_sf"/>
</dbReference>
<dbReference type="InterPro" id="IPR000210">
    <property type="entry name" value="BTB/POZ_dom"/>
</dbReference>
<gene>
    <name evidence="5" type="ORF">EJB05_09034</name>
</gene>
<dbReference type="PANTHER" id="PTHR26379:SF474">
    <property type="entry name" value="OS08G0228200 PROTEIN"/>
    <property type="match status" value="1"/>
</dbReference>
<dbReference type="CDD" id="cd00121">
    <property type="entry name" value="MATH"/>
    <property type="match status" value="1"/>
</dbReference>
<organism evidence="5 6">
    <name type="scientific">Eragrostis curvula</name>
    <name type="common">weeping love grass</name>
    <dbReference type="NCBI Taxonomy" id="38414"/>
    <lineage>
        <taxon>Eukaryota</taxon>
        <taxon>Viridiplantae</taxon>
        <taxon>Streptophyta</taxon>
        <taxon>Embryophyta</taxon>
        <taxon>Tracheophyta</taxon>
        <taxon>Spermatophyta</taxon>
        <taxon>Magnoliopsida</taxon>
        <taxon>Liliopsida</taxon>
        <taxon>Poales</taxon>
        <taxon>Poaceae</taxon>
        <taxon>PACMAD clade</taxon>
        <taxon>Chloridoideae</taxon>
        <taxon>Eragrostideae</taxon>
        <taxon>Eragrostidinae</taxon>
        <taxon>Eragrostis</taxon>
    </lineage>
</organism>
<dbReference type="OrthoDB" id="6359816at2759"/>
<evidence type="ECO:0000313" key="6">
    <source>
        <dbReference type="Proteomes" id="UP000324897"/>
    </source>
</evidence>
<dbReference type="InterPro" id="IPR002083">
    <property type="entry name" value="MATH/TRAF_dom"/>
</dbReference>
<dbReference type="SUPFAM" id="SSF49599">
    <property type="entry name" value="TRAF domain-like"/>
    <property type="match status" value="1"/>
</dbReference>
<reference evidence="5 6" key="1">
    <citation type="journal article" date="2019" name="Sci. Rep.">
        <title>A high-quality genome of Eragrostis curvula grass provides insights into Poaceae evolution and supports new strategies to enhance forage quality.</title>
        <authorList>
            <person name="Carballo J."/>
            <person name="Santos B.A.C.M."/>
            <person name="Zappacosta D."/>
            <person name="Garbus I."/>
            <person name="Selva J.P."/>
            <person name="Gallo C.A."/>
            <person name="Diaz A."/>
            <person name="Albertini E."/>
            <person name="Caccamo M."/>
            <person name="Echenique V."/>
        </authorList>
    </citation>
    <scope>NUCLEOTIDE SEQUENCE [LARGE SCALE GENOMIC DNA]</scope>
    <source>
        <strain evidence="6">cv. Victoria</strain>
        <tissue evidence="5">Leaf</tissue>
    </source>
</reference>
<dbReference type="AlphaFoldDB" id="A0A5J9W3X1"/>
<name>A0A5J9W3X1_9POAL</name>
<dbReference type="Gene3D" id="3.30.710.10">
    <property type="entry name" value="Potassium Channel Kv1.1, Chain A"/>
    <property type="match status" value="1"/>
</dbReference>
<comment type="pathway">
    <text evidence="1">Protein modification; protein ubiquitination.</text>
</comment>
<feature type="domain" description="BTB" evidence="3">
    <location>
        <begin position="195"/>
        <end position="262"/>
    </location>
</feature>
<dbReference type="EMBL" id="RWGY01000005">
    <property type="protein sequence ID" value="TVU42615.1"/>
    <property type="molecule type" value="Genomic_DNA"/>
</dbReference>
<dbReference type="InterPro" id="IPR045005">
    <property type="entry name" value="BPM1-6"/>
</dbReference>
<evidence type="ECO:0008006" key="7">
    <source>
        <dbReference type="Google" id="ProtNLM"/>
    </source>
</evidence>
<comment type="caution">
    <text evidence="5">The sequence shown here is derived from an EMBL/GenBank/DDBJ whole genome shotgun (WGS) entry which is preliminary data.</text>
</comment>
<comment type="similarity">
    <text evidence="2">Belongs to the Tdpoz family.</text>
</comment>
<feature type="domain" description="MATH" evidence="4">
    <location>
        <begin position="21"/>
        <end position="155"/>
    </location>
</feature>
<dbReference type="PROSITE" id="PS50097">
    <property type="entry name" value="BTB"/>
    <property type="match status" value="1"/>
</dbReference>
<dbReference type="SMART" id="SM00225">
    <property type="entry name" value="BTB"/>
    <property type="match status" value="1"/>
</dbReference>
<evidence type="ECO:0000259" key="4">
    <source>
        <dbReference type="PROSITE" id="PS50144"/>
    </source>
</evidence>
<dbReference type="SUPFAM" id="SSF54695">
    <property type="entry name" value="POZ domain"/>
    <property type="match status" value="1"/>
</dbReference>
<evidence type="ECO:0000259" key="3">
    <source>
        <dbReference type="PROSITE" id="PS50097"/>
    </source>
</evidence>
<evidence type="ECO:0000256" key="2">
    <source>
        <dbReference type="ARBA" id="ARBA00010846"/>
    </source>
</evidence>
<dbReference type="Gramene" id="TVU42615">
    <property type="protein sequence ID" value="TVU42615"/>
    <property type="gene ID" value="EJB05_09034"/>
</dbReference>
<dbReference type="Pfam" id="PF00651">
    <property type="entry name" value="BTB"/>
    <property type="match status" value="1"/>
</dbReference>